<keyword evidence="3" id="KW-1185">Reference proteome</keyword>
<dbReference type="InterPro" id="IPR024529">
    <property type="entry name" value="ECF_trnsprt_substrate-spec"/>
</dbReference>
<feature type="transmembrane region" description="Helical" evidence="1">
    <location>
        <begin position="35"/>
        <end position="59"/>
    </location>
</feature>
<feature type="transmembrane region" description="Helical" evidence="1">
    <location>
        <begin position="95"/>
        <end position="120"/>
    </location>
</feature>
<keyword evidence="1" id="KW-1133">Transmembrane helix</keyword>
<dbReference type="Pfam" id="PF12822">
    <property type="entry name" value="ECF_trnsprt"/>
    <property type="match status" value="1"/>
</dbReference>
<feature type="transmembrane region" description="Helical" evidence="1">
    <location>
        <begin position="6"/>
        <end position="23"/>
    </location>
</feature>
<name>A0A220U5E6_9BACI</name>
<dbReference type="AlphaFoldDB" id="A0A220U5E6"/>
<evidence type="ECO:0000256" key="1">
    <source>
        <dbReference type="SAM" id="Phobius"/>
    </source>
</evidence>
<dbReference type="RefSeq" id="WP_089062569.1">
    <property type="nucleotide sequence ID" value="NZ_CP022315.1"/>
</dbReference>
<dbReference type="KEGG" id="vil:CFK37_14675"/>
<proteinExistence type="predicted"/>
<dbReference type="EMBL" id="CP022315">
    <property type="protein sequence ID" value="ASK63310.1"/>
    <property type="molecule type" value="Genomic_DNA"/>
</dbReference>
<dbReference type="OrthoDB" id="5198189at2"/>
<dbReference type="GO" id="GO:0022857">
    <property type="term" value="F:transmembrane transporter activity"/>
    <property type="evidence" value="ECO:0007669"/>
    <property type="project" value="InterPro"/>
</dbReference>
<organism evidence="2 3">
    <name type="scientific">Virgibacillus phasianinus</name>
    <dbReference type="NCBI Taxonomy" id="2017483"/>
    <lineage>
        <taxon>Bacteria</taxon>
        <taxon>Bacillati</taxon>
        <taxon>Bacillota</taxon>
        <taxon>Bacilli</taxon>
        <taxon>Bacillales</taxon>
        <taxon>Bacillaceae</taxon>
        <taxon>Virgibacillus</taxon>
    </lineage>
</organism>
<evidence type="ECO:0000313" key="3">
    <source>
        <dbReference type="Proteomes" id="UP000198312"/>
    </source>
</evidence>
<reference evidence="2 3" key="1">
    <citation type="submission" date="2017-07" db="EMBL/GenBank/DDBJ databases">
        <title>Virgibacillus sp. LM2416.</title>
        <authorList>
            <person name="Tak E.J."/>
            <person name="Bae J.-W."/>
        </authorList>
    </citation>
    <scope>NUCLEOTIDE SEQUENCE [LARGE SCALE GENOMIC DNA]</scope>
    <source>
        <strain evidence="2 3">LM2416</strain>
    </source>
</reference>
<dbReference type="Gene3D" id="1.10.1760.20">
    <property type="match status" value="1"/>
</dbReference>
<keyword evidence="1" id="KW-0472">Membrane</keyword>
<evidence type="ECO:0000313" key="2">
    <source>
        <dbReference type="EMBL" id="ASK63310.1"/>
    </source>
</evidence>
<protein>
    <submittedName>
        <fullName evidence="2">ECF transporter S component</fullName>
    </submittedName>
</protein>
<accession>A0A220U5E6</accession>
<dbReference type="Proteomes" id="UP000198312">
    <property type="component" value="Chromosome"/>
</dbReference>
<gene>
    <name evidence="2" type="ORF">CFK37_14675</name>
</gene>
<sequence length="171" mass="18948">MNTYKMTLLALLAALGVVGRFAFSFIPNVQPVTAIIIICGLFLGPIAAMTLAVLTAFLTNMILGMGIWTIWQIVAWAIIGLISGIIGKYRRKHSLLLLTIFGVFCGYLYGFVLSLTTFTIAGEFIPYYLAGLPFDTAHAIGNGVFMVFLYPIISYFFKKYAKGRFYLQNTN</sequence>
<feature type="transmembrane region" description="Helical" evidence="1">
    <location>
        <begin position="140"/>
        <end position="157"/>
    </location>
</feature>
<keyword evidence="1" id="KW-0812">Transmembrane</keyword>
<feature type="transmembrane region" description="Helical" evidence="1">
    <location>
        <begin position="65"/>
        <end position="86"/>
    </location>
</feature>